<evidence type="ECO:0000259" key="4">
    <source>
        <dbReference type="Pfam" id="PF04586"/>
    </source>
</evidence>
<accession>A0A2D1QHU5</accession>
<dbReference type="Proteomes" id="UP000222916">
    <property type="component" value="Chromosome"/>
</dbReference>
<organism evidence="5 6">
    <name type="scientific">Aeromonas salmonicida subsp. pectinolytica 34mel</name>
    <dbReference type="NCBI Taxonomy" id="1324960"/>
    <lineage>
        <taxon>Bacteria</taxon>
        <taxon>Pseudomonadati</taxon>
        <taxon>Pseudomonadota</taxon>
        <taxon>Gammaproteobacteria</taxon>
        <taxon>Aeromonadales</taxon>
        <taxon>Aeromonadaceae</taxon>
        <taxon>Aeromonas</taxon>
    </lineage>
</organism>
<dbReference type="GO" id="GO:0008233">
    <property type="term" value="F:peptidase activity"/>
    <property type="evidence" value="ECO:0007669"/>
    <property type="project" value="UniProtKB-KW"/>
</dbReference>
<dbReference type="Pfam" id="PF04586">
    <property type="entry name" value="Peptidase_S78"/>
    <property type="match status" value="1"/>
</dbReference>
<evidence type="ECO:0000256" key="3">
    <source>
        <dbReference type="ARBA" id="ARBA00022801"/>
    </source>
</evidence>
<evidence type="ECO:0000256" key="2">
    <source>
        <dbReference type="ARBA" id="ARBA00022670"/>
    </source>
</evidence>
<dbReference type="InterPro" id="IPR054613">
    <property type="entry name" value="Peptidase_S78_dom"/>
</dbReference>
<evidence type="ECO:0000313" key="5">
    <source>
        <dbReference type="EMBL" id="ATP09812.1"/>
    </source>
</evidence>
<gene>
    <name evidence="5" type="ORF">Asalp_26720</name>
</gene>
<dbReference type="AlphaFoldDB" id="A0A2D1QHU5"/>
<keyword evidence="3" id="KW-0378">Hydrolase</keyword>
<feature type="domain" description="Prohead serine protease" evidence="4">
    <location>
        <begin position="23"/>
        <end position="156"/>
    </location>
</feature>
<dbReference type="RefSeq" id="WP_080937918.1">
    <property type="nucleotide sequence ID" value="NZ_ARYZ02000042.1"/>
</dbReference>
<keyword evidence="1" id="KW-1188">Viral release from host cell</keyword>
<evidence type="ECO:0000256" key="1">
    <source>
        <dbReference type="ARBA" id="ARBA00022612"/>
    </source>
</evidence>
<keyword evidence="2 5" id="KW-0645">Protease</keyword>
<name>A0A2D1QHU5_AERSA</name>
<reference evidence="6" key="1">
    <citation type="journal article" date="2018" name="BMC Genomics">
        <title>The complete and fully assembled genome sequence of Aeromonas salmonicida subsp. pectinolytica and its comparative analysis with other Aeromonas species: investigation of the mobilome in environmental and pathogenic strains.</title>
        <authorList>
            <person name="Pfeiffer F."/>
            <person name="Zamora-Lagos M.A."/>
            <person name="Blettinger M."/>
            <person name="Yeroslaviz A."/>
            <person name="Dahl A."/>
            <person name="Gruber S."/>
            <person name="Habermann B.H."/>
        </authorList>
    </citation>
    <scope>NUCLEOTIDE SEQUENCE [LARGE SCALE GENOMIC DNA]</scope>
    <source>
        <strain evidence="6">34mel</strain>
    </source>
</reference>
<evidence type="ECO:0000313" key="6">
    <source>
        <dbReference type="Proteomes" id="UP000222916"/>
    </source>
</evidence>
<dbReference type="NCBIfam" id="TIGR01543">
    <property type="entry name" value="proheadase_HK97"/>
    <property type="match status" value="1"/>
</dbReference>
<proteinExistence type="predicted"/>
<protein>
    <submittedName>
        <fullName evidence="5">Phage prohead protease domain protein</fullName>
    </submittedName>
</protein>
<sequence>MSEKRKIKSVGNRIDLSQFAISETGEFTCYGNIYNYLDHAGDITVPGCFDLSIEYHKEHGTMPRFLFNHEDNQVVGKYISMEADDTGLLLKGKINLETELGQRIYQNLMAGDLDSFSIQYETLEEEDRDGVNYLIAVHVVEVSVVTFPCNEASLLIDIKSRYKKKNQEEPVEVVKEEVEEESIFSKSDISAFAKRLKQIINR</sequence>
<dbReference type="OrthoDB" id="9804926at2"/>
<dbReference type="GO" id="GO:0006508">
    <property type="term" value="P:proteolysis"/>
    <property type="evidence" value="ECO:0007669"/>
    <property type="project" value="UniProtKB-KW"/>
</dbReference>
<dbReference type="InterPro" id="IPR006433">
    <property type="entry name" value="Prohead_protease"/>
</dbReference>
<dbReference type="EMBL" id="CP022426">
    <property type="protein sequence ID" value="ATP09812.1"/>
    <property type="molecule type" value="Genomic_DNA"/>
</dbReference>